<reference evidence="6" key="1">
    <citation type="journal article" date="2021" name="PeerJ">
        <title>Extensive microbial diversity within the chicken gut microbiome revealed by metagenomics and culture.</title>
        <authorList>
            <person name="Gilroy R."/>
            <person name="Ravi A."/>
            <person name="Getino M."/>
            <person name="Pursley I."/>
            <person name="Horton D.L."/>
            <person name="Alikhan N.F."/>
            <person name="Baker D."/>
            <person name="Gharbi K."/>
            <person name="Hall N."/>
            <person name="Watson M."/>
            <person name="Adriaenssens E.M."/>
            <person name="Foster-Nyarko E."/>
            <person name="Jarju S."/>
            <person name="Secka A."/>
            <person name="Antonio M."/>
            <person name="Oren A."/>
            <person name="Chaudhuri R.R."/>
            <person name="La Ragione R."/>
            <person name="Hildebrand F."/>
            <person name="Pallen M.J."/>
        </authorList>
    </citation>
    <scope>NUCLEOTIDE SEQUENCE</scope>
    <source>
        <strain evidence="6">CHK178-16964</strain>
    </source>
</reference>
<dbReference type="Pfam" id="PF00126">
    <property type="entry name" value="HTH_1"/>
    <property type="match status" value="1"/>
</dbReference>
<protein>
    <submittedName>
        <fullName evidence="6">LysR family transcriptional regulator</fullName>
    </submittedName>
</protein>
<name>A0A9D2HGC8_9FIRM</name>
<dbReference type="SUPFAM" id="SSF53850">
    <property type="entry name" value="Periplasmic binding protein-like II"/>
    <property type="match status" value="1"/>
</dbReference>
<dbReference type="PROSITE" id="PS50931">
    <property type="entry name" value="HTH_LYSR"/>
    <property type="match status" value="1"/>
</dbReference>
<dbReference type="InterPro" id="IPR036390">
    <property type="entry name" value="WH_DNA-bd_sf"/>
</dbReference>
<keyword evidence="2" id="KW-0805">Transcription regulation</keyword>
<comment type="caution">
    <text evidence="6">The sequence shown here is derived from an EMBL/GenBank/DDBJ whole genome shotgun (WGS) entry which is preliminary data.</text>
</comment>
<evidence type="ECO:0000313" key="7">
    <source>
        <dbReference type="Proteomes" id="UP000823900"/>
    </source>
</evidence>
<keyword evidence="4" id="KW-0804">Transcription</keyword>
<dbReference type="PRINTS" id="PR00039">
    <property type="entry name" value="HTHLYSR"/>
</dbReference>
<reference evidence="6" key="2">
    <citation type="submission" date="2021-04" db="EMBL/GenBank/DDBJ databases">
        <authorList>
            <person name="Gilroy R."/>
        </authorList>
    </citation>
    <scope>NUCLEOTIDE SEQUENCE</scope>
    <source>
        <strain evidence="6">CHK178-16964</strain>
    </source>
</reference>
<dbReference type="PANTHER" id="PTHR30126">
    <property type="entry name" value="HTH-TYPE TRANSCRIPTIONAL REGULATOR"/>
    <property type="match status" value="1"/>
</dbReference>
<dbReference type="Proteomes" id="UP000823900">
    <property type="component" value="Unassembled WGS sequence"/>
</dbReference>
<gene>
    <name evidence="6" type="ORF">IAA07_01995</name>
</gene>
<dbReference type="GO" id="GO:0000976">
    <property type="term" value="F:transcription cis-regulatory region binding"/>
    <property type="evidence" value="ECO:0007669"/>
    <property type="project" value="TreeGrafter"/>
</dbReference>
<keyword evidence="3" id="KW-0238">DNA-binding</keyword>
<evidence type="ECO:0000256" key="4">
    <source>
        <dbReference type="ARBA" id="ARBA00023163"/>
    </source>
</evidence>
<dbReference type="EMBL" id="DWZA01000020">
    <property type="protein sequence ID" value="HJA70337.1"/>
    <property type="molecule type" value="Genomic_DNA"/>
</dbReference>
<dbReference type="PANTHER" id="PTHR30126:SF40">
    <property type="entry name" value="HTH-TYPE TRANSCRIPTIONAL REGULATOR GLTR"/>
    <property type="match status" value="1"/>
</dbReference>
<comment type="similarity">
    <text evidence="1">Belongs to the LysR transcriptional regulatory family.</text>
</comment>
<proteinExistence type="inferred from homology"/>
<dbReference type="InterPro" id="IPR005119">
    <property type="entry name" value="LysR_subst-bd"/>
</dbReference>
<dbReference type="Gene3D" id="1.10.10.10">
    <property type="entry name" value="Winged helix-like DNA-binding domain superfamily/Winged helix DNA-binding domain"/>
    <property type="match status" value="1"/>
</dbReference>
<dbReference type="Gene3D" id="3.40.190.290">
    <property type="match status" value="1"/>
</dbReference>
<accession>A0A9D2HGC8</accession>
<evidence type="ECO:0000313" key="6">
    <source>
        <dbReference type="EMBL" id="HJA70337.1"/>
    </source>
</evidence>
<evidence type="ECO:0000259" key="5">
    <source>
        <dbReference type="PROSITE" id="PS50931"/>
    </source>
</evidence>
<dbReference type="FunFam" id="1.10.10.10:FF:000001">
    <property type="entry name" value="LysR family transcriptional regulator"/>
    <property type="match status" value="1"/>
</dbReference>
<dbReference type="InterPro" id="IPR000847">
    <property type="entry name" value="LysR_HTH_N"/>
</dbReference>
<dbReference type="SUPFAM" id="SSF46785">
    <property type="entry name" value="Winged helix' DNA-binding domain"/>
    <property type="match status" value="1"/>
</dbReference>
<evidence type="ECO:0000256" key="3">
    <source>
        <dbReference type="ARBA" id="ARBA00023125"/>
    </source>
</evidence>
<evidence type="ECO:0000256" key="2">
    <source>
        <dbReference type="ARBA" id="ARBA00023015"/>
    </source>
</evidence>
<dbReference type="Pfam" id="PF03466">
    <property type="entry name" value="LysR_substrate"/>
    <property type="match status" value="1"/>
</dbReference>
<dbReference type="CDD" id="cd05466">
    <property type="entry name" value="PBP2_LTTR_substrate"/>
    <property type="match status" value="1"/>
</dbReference>
<organism evidence="6 7">
    <name type="scientific">Candidatus Lachnoclostridium stercoravium</name>
    <dbReference type="NCBI Taxonomy" id="2838633"/>
    <lineage>
        <taxon>Bacteria</taxon>
        <taxon>Bacillati</taxon>
        <taxon>Bacillota</taxon>
        <taxon>Clostridia</taxon>
        <taxon>Lachnospirales</taxon>
        <taxon>Lachnospiraceae</taxon>
    </lineage>
</organism>
<feature type="domain" description="HTH lysR-type" evidence="5">
    <location>
        <begin position="1"/>
        <end position="58"/>
    </location>
</feature>
<dbReference type="InterPro" id="IPR036388">
    <property type="entry name" value="WH-like_DNA-bd_sf"/>
</dbReference>
<evidence type="ECO:0000256" key="1">
    <source>
        <dbReference type="ARBA" id="ARBA00009437"/>
    </source>
</evidence>
<sequence>MKLKQLYTFRAVCEEESITKAAARLSTTQPAISRTITELEESLGVRLFDRSSRKVVLNEAGQLFLSKTIPFLELYEDLEQTFHESSSSTIRLGVTPVIVDTLLTGILERFSAGSHGAFVQITVGNEQELRQLLLDRSLDLILMEGILEDPDLVQVPVSSEPLSVLASPAHPLAKAASVTVPEMMEYPLLLREPGSLIRQLIDSAFLFYSVTASPVWTSSSSHALLKGTEEGFGITILPESLAADRIREGKLVELPVEAFDLACTSHVMFLQDKFQTLAFQSLVNVILFSE</sequence>
<dbReference type="GO" id="GO:0003700">
    <property type="term" value="F:DNA-binding transcription factor activity"/>
    <property type="evidence" value="ECO:0007669"/>
    <property type="project" value="InterPro"/>
</dbReference>
<dbReference type="AlphaFoldDB" id="A0A9D2HGC8"/>